<dbReference type="RefSeq" id="WP_248865674.1">
    <property type="nucleotide sequence ID" value="NZ_CP086322.1"/>
</dbReference>
<name>A0ABY4MBQ9_9ACTN</name>
<reference evidence="1" key="1">
    <citation type="submission" date="2021-10" db="EMBL/GenBank/DDBJ databases">
        <title>Streptomyces nigrumlapis sp.nov.,an antimicrobial producing actinobacterium isolated from Black Gobi rocks.</title>
        <authorList>
            <person name="Wen Y."/>
            <person name="Zhang W."/>
            <person name="Liu X.G."/>
        </authorList>
    </citation>
    <scope>NUCLEOTIDE SEQUENCE</scope>
    <source>
        <strain evidence="1">ST13-2-2</strain>
    </source>
</reference>
<organism evidence="1 2">
    <name type="scientific">Streptomyces halobius</name>
    <dbReference type="NCBI Taxonomy" id="2879846"/>
    <lineage>
        <taxon>Bacteria</taxon>
        <taxon>Bacillati</taxon>
        <taxon>Actinomycetota</taxon>
        <taxon>Actinomycetes</taxon>
        <taxon>Kitasatosporales</taxon>
        <taxon>Streptomycetaceae</taxon>
        <taxon>Streptomyces</taxon>
    </lineage>
</organism>
<gene>
    <name evidence="1" type="ORF">K9S39_25830</name>
</gene>
<keyword evidence="2" id="KW-1185">Reference proteome</keyword>
<protein>
    <submittedName>
        <fullName evidence="1">Uncharacterized protein</fullName>
    </submittedName>
</protein>
<dbReference type="Proteomes" id="UP000830115">
    <property type="component" value="Chromosome"/>
</dbReference>
<evidence type="ECO:0000313" key="1">
    <source>
        <dbReference type="EMBL" id="UQA94822.1"/>
    </source>
</evidence>
<sequence>MVRHVVVAVTPPGSEVGAVADDVEPGREVGVGQRTDPGTVLLRHEQDCGADGGVVQAGLRQVAQVVTGLPDVLLVLAVAADPGGGDDFDRVARVVGLEAVGYQPCRDLCEVGCLETDVLVRGGRRSSQLLSASARPKTSGVLVETTDPEVAYGSRLFVQPRVLVLHRQISDC</sequence>
<dbReference type="EMBL" id="CP086322">
    <property type="protein sequence ID" value="UQA94822.1"/>
    <property type="molecule type" value="Genomic_DNA"/>
</dbReference>
<accession>A0ABY4MBQ9</accession>
<evidence type="ECO:0000313" key="2">
    <source>
        <dbReference type="Proteomes" id="UP000830115"/>
    </source>
</evidence>
<proteinExistence type="predicted"/>